<name>A0ABW3V9C7_9HYPH</name>
<dbReference type="InterPro" id="IPR003497">
    <property type="entry name" value="BRO_N_domain"/>
</dbReference>
<organism evidence="2 3">
    <name type="scientific">Pseudochrobactrum kiredjianiae</name>
    <dbReference type="NCBI Taxonomy" id="386305"/>
    <lineage>
        <taxon>Bacteria</taxon>
        <taxon>Pseudomonadati</taxon>
        <taxon>Pseudomonadota</taxon>
        <taxon>Alphaproteobacteria</taxon>
        <taxon>Hyphomicrobiales</taxon>
        <taxon>Brucellaceae</taxon>
        <taxon>Pseudochrobactrum</taxon>
    </lineage>
</organism>
<dbReference type="PANTHER" id="PTHR36180:SF2">
    <property type="entry name" value="BRO FAMILY PROTEIN"/>
    <property type="match status" value="1"/>
</dbReference>
<dbReference type="Proteomes" id="UP001597263">
    <property type="component" value="Unassembled WGS sequence"/>
</dbReference>
<reference evidence="3" key="1">
    <citation type="journal article" date="2019" name="Int. J. Syst. Evol. Microbiol.">
        <title>The Global Catalogue of Microorganisms (GCM) 10K type strain sequencing project: providing services to taxonomists for standard genome sequencing and annotation.</title>
        <authorList>
            <consortium name="The Broad Institute Genomics Platform"/>
            <consortium name="The Broad Institute Genome Sequencing Center for Infectious Disease"/>
            <person name="Wu L."/>
            <person name="Ma J."/>
        </authorList>
    </citation>
    <scope>NUCLEOTIDE SEQUENCE [LARGE SCALE GENOMIC DNA]</scope>
    <source>
        <strain evidence="3">CCUG 49584</strain>
    </source>
</reference>
<dbReference type="Pfam" id="PF02498">
    <property type="entry name" value="Bro-N"/>
    <property type="match status" value="1"/>
</dbReference>
<keyword evidence="3" id="KW-1185">Reference proteome</keyword>
<dbReference type="EMBL" id="JBHTMA010000040">
    <property type="protein sequence ID" value="MFD1228926.1"/>
    <property type="molecule type" value="Genomic_DNA"/>
</dbReference>
<dbReference type="SMART" id="SM01040">
    <property type="entry name" value="Bro-N"/>
    <property type="match status" value="1"/>
</dbReference>
<feature type="domain" description="Bro-N" evidence="1">
    <location>
        <begin position="1"/>
        <end position="108"/>
    </location>
</feature>
<evidence type="ECO:0000313" key="3">
    <source>
        <dbReference type="Proteomes" id="UP001597263"/>
    </source>
</evidence>
<evidence type="ECO:0000313" key="2">
    <source>
        <dbReference type="EMBL" id="MFD1228926.1"/>
    </source>
</evidence>
<accession>A0ABW3V9C7</accession>
<gene>
    <name evidence="2" type="ORF">ACFQ35_17425</name>
</gene>
<protein>
    <submittedName>
        <fullName evidence="2">Bro-N domain-containing protein</fullName>
    </submittedName>
</protein>
<comment type="caution">
    <text evidence="2">The sequence shown here is derived from an EMBL/GenBank/DDBJ whole genome shotgun (WGS) entry which is preliminary data.</text>
</comment>
<dbReference type="RefSeq" id="WP_353074488.1">
    <property type="nucleotide sequence ID" value="NZ_JAUCBM010000001.1"/>
</dbReference>
<evidence type="ECO:0000259" key="1">
    <source>
        <dbReference type="PROSITE" id="PS51750"/>
    </source>
</evidence>
<dbReference type="PANTHER" id="PTHR36180">
    <property type="entry name" value="DNA-BINDING PROTEIN-RELATED-RELATED"/>
    <property type="match status" value="1"/>
</dbReference>
<dbReference type="PROSITE" id="PS51750">
    <property type="entry name" value="BRO_N"/>
    <property type="match status" value="1"/>
</dbReference>
<proteinExistence type="predicted"/>
<sequence length="140" mass="15715">MFNFNSNKIRVVTINGQPWFVAKDVCKTLNMVSRAGTTPWLVGLDSDEKQRLRRDLLPKLFLGSRAGSLNIVTESGLYKLIMRSDKPEARGFQNWVTREVLPTIRKTGSYSVSKEGTQPPASCGAETFFHSLYTDVNRSA</sequence>